<reference evidence="5 6" key="1">
    <citation type="submission" date="2016-09" db="EMBL/GenBank/DDBJ databases">
        <authorList>
            <person name="Capua I."/>
            <person name="De Benedictis P."/>
            <person name="Joannis T."/>
            <person name="Lombin L.H."/>
            <person name="Cattoli G."/>
        </authorList>
    </citation>
    <scope>NUCLEOTIDE SEQUENCE [LARGE SCALE GENOMIC DNA]</scope>
    <source>
        <strain evidence="5 6">LMG 25899</strain>
    </source>
</reference>
<evidence type="ECO:0000313" key="5">
    <source>
        <dbReference type="EMBL" id="OEH82576.1"/>
    </source>
</evidence>
<dbReference type="RefSeq" id="WP_069698492.1">
    <property type="nucleotide sequence ID" value="NZ_JAGGMA010000029.1"/>
</dbReference>
<dbReference type="Pfam" id="PF05043">
    <property type="entry name" value="Mga"/>
    <property type="match status" value="1"/>
</dbReference>
<keyword evidence="6" id="KW-1185">Reference proteome</keyword>
<accession>A0A1E5KXI8</accession>
<dbReference type="InterPro" id="IPR007737">
    <property type="entry name" value="Mga_HTH"/>
</dbReference>
<dbReference type="Gene3D" id="1.10.10.10">
    <property type="entry name" value="Winged helix-like DNA-binding domain superfamily/Winged helix DNA-binding domain"/>
    <property type="match status" value="2"/>
</dbReference>
<dbReference type="PANTHER" id="PTHR30185">
    <property type="entry name" value="CRYPTIC BETA-GLUCOSIDE BGL OPERON ANTITERMINATOR"/>
    <property type="match status" value="1"/>
</dbReference>
<feature type="domain" description="Mga helix-turn-helix" evidence="3">
    <location>
        <begin position="83"/>
        <end position="162"/>
    </location>
</feature>
<dbReference type="InterPro" id="IPR013199">
    <property type="entry name" value="HTH_Mga_DNA-bd_dom"/>
</dbReference>
<evidence type="ECO:0008006" key="7">
    <source>
        <dbReference type="Google" id="ProtNLM"/>
    </source>
</evidence>
<keyword evidence="1" id="KW-0805">Transcription regulation</keyword>
<evidence type="ECO:0000259" key="4">
    <source>
        <dbReference type="Pfam" id="PF08280"/>
    </source>
</evidence>
<proteinExistence type="predicted"/>
<name>A0A1E5KXI8_9ENTE</name>
<dbReference type="InterPro" id="IPR036388">
    <property type="entry name" value="WH-like_DNA-bd_sf"/>
</dbReference>
<evidence type="ECO:0000256" key="1">
    <source>
        <dbReference type="ARBA" id="ARBA00023015"/>
    </source>
</evidence>
<protein>
    <recommendedName>
        <fullName evidence="7">Mga helix-turn-helix domain-containing protein</fullName>
    </recommendedName>
</protein>
<keyword evidence="2" id="KW-0804">Transcription</keyword>
<feature type="domain" description="M protein trans-acting positive regulator (MGA) HTH" evidence="4">
    <location>
        <begin position="15"/>
        <end position="63"/>
    </location>
</feature>
<gene>
    <name evidence="5" type="ORF">BCR26_13075</name>
</gene>
<dbReference type="PANTHER" id="PTHR30185:SF18">
    <property type="entry name" value="TRANSCRIPTIONAL REGULATOR MTLR"/>
    <property type="match status" value="1"/>
</dbReference>
<dbReference type="STRING" id="762845.BCR26_13075"/>
<evidence type="ECO:0000259" key="3">
    <source>
        <dbReference type="Pfam" id="PF05043"/>
    </source>
</evidence>
<evidence type="ECO:0000313" key="6">
    <source>
        <dbReference type="Proteomes" id="UP000095256"/>
    </source>
</evidence>
<sequence>MNDLGHRLLIDSGKKRQIDILSILMDSEVPVSLIHLSQKCQVTLKTIQKDAQVLVEMFPDQLFYENNYLSLKKNTDMLLLTKHIRSIVRNSPLFSILEAIFDGKYITTSGLLEEWYVSESTLRKYLAYLKDILNEYEIEMNTNPLYLIGNEVNIRYFYFHFFDYKYFDYEEINHSEFTSNNNHNPFEDFGKSYSRLLNINYQALEKWLFIIKKRTSMKKFIQLKEETINKYSSHSGFLLLKKNLAKEVIIEEQDIPESEYVFLYLVMINNVIYDGNSMSFTNELVKEFRKFESLVDMFFDTVNLNYSVHMDLKILLTGFLVNLNALSDASDIFQTTNSYLKDNIEKKYPHILAIWYKILKNNANFIHTYDMAIKLTVFTVSKMNTVKKVLFLIMGPPAVISYSKYLALKNLPQKTEAVFLLNQPFKPELIEKMNIDLIVCNFTVVEPLKNCEMYFFSNILSDVEWSNFRLYLDEKRLS</sequence>
<evidence type="ECO:0000256" key="2">
    <source>
        <dbReference type="ARBA" id="ARBA00023163"/>
    </source>
</evidence>
<dbReference type="InterPro" id="IPR050661">
    <property type="entry name" value="BglG_antiterminators"/>
</dbReference>
<comment type="caution">
    <text evidence="5">The sequence shown here is derived from an EMBL/GenBank/DDBJ whole genome shotgun (WGS) entry which is preliminary data.</text>
</comment>
<dbReference type="Proteomes" id="UP000095256">
    <property type="component" value="Unassembled WGS sequence"/>
</dbReference>
<organism evidence="5 6">
    <name type="scientific">Enterococcus rivorum</name>
    <dbReference type="NCBI Taxonomy" id="762845"/>
    <lineage>
        <taxon>Bacteria</taxon>
        <taxon>Bacillati</taxon>
        <taxon>Bacillota</taxon>
        <taxon>Bacilli</taxon>
        <taxon>Lactobacillales</taxon>
        <taxon>Enterococcaceae</taxon>
        <taxon>Enterococcus</taxon>
    </lineage>
</organism>
<dbReference type="AlphaFoldDB" id="A0A1E5KXI8"/>
<dbReference type="Pfam" id="PF08280">
    <property type="entry name" value="HTH_Mga"/>
    <property type="match status" value="1"/>
</dbReference>
<dbReference type="EMBL" id="MIEK01000020">
    <property type="protein sequence ID" value="OEH82576.1"/>
    <property type="molecule type" value="Genomic_DNA"/>
</dbReference>